<dbReference type="PATRIC" id="fig|817.53.peg.4520"/>
<dbReference type="RefSeq" id="WP_044301951.1">
    <property type="nucleotide sequence ID" value="NZ_CAEUHN010000012.1"/>
</dbReference>
<protein>
    <submittedName>
        <fullName evidence="1">Uncharacterized protein</fullName>
    </submittedName>
</protein>
<dbReference type="Pfam" id="PF11589">
    <property type="entry name" value="DUF3244"/>
    <property type="match status" value="1"/>
</dbReference>
<dbReference type="AlphaFoldDB" id="A0A0I9UJZ9"/>
<organism evidence="1">
    <name type="scientific">Bacteroides fragilis</name>
    <dbReference type="NCBI Taxonomy" id="817"/>
    <lineage>
        <taxon>Bacteria</taxon>
        <taxon>Pseudomonadati</taxon>
        <taxon>Bacteroidota</taxon>
        <taxon>Bacteroidia</taxon>
        <taxon>Bacteroidales</taxon>
        <taxon>Bacteroidaceae</taxon>
        <taxon>Bacteroides</taxon>
    </lineage>
</organism>
<sequence>MKLRVILSLIVALFIGQSMYAMSNEVLRRPIILDGEIIEEGNRSINPLIPISADIDGSTLFIKFSKAMGNVDIAVKEITDAKKEVYSSSMDVTAAGQVTSFSIADLTPGTYVLEFTNAAGGYVYGQFIVE</sequence>
<proteinExistence type="predicted"/>
<accession>A0A0I9UJZ9</accession>
<comment type="caution">
    <text evidence="1">The sequence shown here is derived from an EMBL/GenBank/DDBJ whole genome shotgun (WGS) entry which is preliminary data.</text>
</comment>
<gene>
    <name evidence="1" type="ORF">EE52_0221845</name>
</gene>
<name>A0A0I9UJZ9_BACFG</name>
<dbReference type="Gene3D" id="2.60.40.3080">
    <property type="match status" value="1"/>
</dbReference>
<evidence type="ECO:0000313" key="1">
    <source>
        <dbReference type="EMBL" id="KFX72984.1"/>
    </source>
</evidence>
<dbReference type="InterPro" id="IPR021638">
    <property type="entry name" value="DUF3244"/>
</dbReference>
<reference evidence="1" key="2">
    <citation type="submission" date="2014-07" db="EMBL/GenBank/DDBJ databases">
        <title>Genetics and epidemiology of antimicrobial resistance in B. fragilis group.</title>
        <authorList>
            <person name="Sydenham T.V."/>
            <person name="Hasman H."/>
            <person name="Kemp M."/>
            <person name="Justesen U.S."/>
        </authorList>
    </citation>
    <scope>NUCLEOTIDE SEQUENCE [LARGE SCALE GENOMIC DNA]</scope>
    <source>
        <strain evidence="1">DCMOUH0018B</strain>
    </source>
</reference>
<dbReference type="EMBL" id="JMZZ02000225">
    <property type="protein sequence ID" value="KFX72984.1"/>
    <property type="molecule type" value="Genomic_DNA"/>
</dbReference>
<reference evidence="1" key="1">
    <citation type="book" date="2014" name="THE 24TH EUROPEAN CONGRESS OF CLINICAL MICROBIOLOGY AND INFECTIOUS DISEASES" publisher="ECCMID 2014" city="Barcelona, Spain">
        <title>Identification of resistance genes in three multidrug-resistant Bacteroides fragilis isolates by whole genome sequencing.</title>
        <editorList>
            <person name="Unknown"/>
            <person name="A."/>
        </editorList>
        <authorList>
            <person name="Sydenham T.V."/>
            <person name="Hasman H."/>
            <person name="Wang M."/>
            <person name="Soki J."/>
            <person name="Nagy E."/>
            <person name="Justesen U.S."/>
        </authorList>
    </citation>
    <scope>NUCLEOTIDE SEQUENCE</scope>
    <source>
        <strain evidence="1">DCMOUH0018B</strain>
    </source>
</reference>